<proteinExistence type="predicted"/>
<gene>
    <name evidence="1" type="ORF">BpHYR1_016400</name>
</gene>
<name>A0A3M7SX40_BRAPC</name>
<accession>A0A3M7SX40</accession>
<sequence length="64" mass="7780">MLFSVILSIFKIIRKKFIFYLNQFSFLTIQNEIMFSLFSVKISLLVKEKTEILKLVLNYLMRKR</sequence>
<dbReference type="AlphaFoldDB" id="A0A3M7SX40"/>
<dbReference type="EMBL" id="REGN01000657">
    <property type="protein sequence ID" value="RNA40255.1"/>
    <property type="molecule type" value="Genomic_DNA"/>
</dbReference>
<reference evidence="1 2" key="1">
    <citation type="journal article" date="2018" name="Sci. Rep.">
        <title>Genomic signatures of local adaptation to the degree of environmental predictability in rotifers.</title>
        <authorList>
            <person name="Franch-Gras L."/>
            <person name="Hahn C."/>
            <person name="Garcia-Roger E.M."/>
            <person name="Carmona M.J."/>
            <person name="Serra M."/>
            <person name="Gomez A."/>
        </authorList>
    </citation>
    <scope>NUCLEOTIDE SEQUENCE [LARGE SCALE GENOMIC DNA]</scope>
    <source>
        <strain evidence="1">HYR1</strain>
    </source>
</reference>
<protein>
    <submittedName>
        <fullName evidence="1">Uncharacterized protein</fullName>
    </submittedName>
</protein>
<keyword evidence="2" id="KW-1185">Reference proteome</keyword>
<evidence type="ECO:0000313" key="1">
    <source>
        <dbReference type="EMBL" id="RNA40255.1"/>
    </source>
</evidence>
<evidence type="ECO:0000313" key="2">
    <source>
        <dbReference type="Proteomes" id="UP000276133"/>
    </source>
</evidence>
<organism evidence="1 2">
    <name type="scientific">Brachionus plicatilis</name>
    <name type="common">Marine rotifer</name>
    <name type="synonym">Brachionus muelleri</name>
    <dbReference type="NCBI Taxonomy" id="10195"/>
    <lineage>
        <taxon>Eukaryota</taxon>
        <taxon>Metazoa</taxon>
        <taxon>Spiralia</taxon>
        <taxon>Gnathifera</taxon>
        <taxon>Rotifera</taxon>
        <taxon>Eurotatoria</taxon>
        <taxon>Monogononta</taxon>
        <taxon>Pseudotrocha</taxon>
        <taxon>Ploima</taxon>
        <taxon>Brachionidae</taxon>
        <taxon>Brachionus</taxon>
    </lineage>
</organism>
<comment type="caution">
    <text evidence="1">The sequence shown here is derived from an EMBL/GenBank/DDBJ whole genome shotgun (WGS) entry which is preliminary data.</text>
</comment>
<dbReference type="Proteomes" id="UP000276133">
    <property type="component" value="Unassembled WGS sequence"/>
</dbReference>